<accession>A0A4P2VIY0</accession>
<keyword evidence="2" id="KW-1185">Reference proteome</keyword>
<gene>
    <name evidence="1" type="ORF">JCM31447_15660</name>
</gene>
<dbReference type="RefSeq" id="WP_130608341.1">
    <property type="nucleotide sequence ID" value="NZ_AP019368.1"/>
</dbReference>
<dbReference type="Proteomes" id="UP000291236">
    <property type="component" value="Chromosome"/>
</dbReference>
<evidence type="ECO:0000313" key="1">
    <source>
        <dbReference type="EMBL" id="BBH53123.1"/>
    </source>
</evidence>
<dbReference type="KEGG" id="sbf:JCM31447_15660"/>
<dbReference type="AlphaFoldDB" id="A0A4P2VIY0"/>
<proteinExistence type="predicted"/>
<dbReference type="OrthoDB" id="8478903at2"/>
<dbReference type="EMBL" id="AP019368">
    <property type="protein sequence ID" value="BBH53123.1"/>
    <property type="molecule type" value="Genomic_DNA"/>
</dbReference>
<evidence type="ECO:0000313" key="2">
    <source>
        <dbReference type="Proteomes" id="UP000291236"/>
    </source>
</evidence>
<reference evidence="1 2" key="1">
    <citation type="submission" date="2018-12" db="EMBL/GenBank/DDBJ databases">
        <title>Rubrispira sanarue gen. nov., sp., nov., a member of the order Silvanigrellales, isolated from a brackish lake in Hamamatsu Japan.</title>
        <authorList>
            <person name="Maejima Y."/>
            <person name="Iino T."/>
            <person name="Muraguchi Y."/>
            <person name="Fukuda K."/>
            <person name="Nojiri H."/>
            <person name="Ohkuma M."/>
            <person name="Moriuchi R."/>
            <person name="Dohra H."/>
            <person name="Kimbara K."/>
            <person name="Shintani M."/>
        </authorList>
    </citation>
    <scope>NUCLEOTIDE SEQUENCE [LARGE SCALE GENOMIC DNA]</scope>
    <source>
        <strain evidence="1 2">RF1110005</strain>
    </source>
</reference>
<sequence>MAAKIVKRELSRRKFFLIGGIAASALLIDKIAWSEQKFTLNQPKDYGQKRASLNDSEFLQLSKLLMNDDLLDAEMSKKIYQFLKKFKAEIYVLYEYIRTHSPLNNKTFKAYLLGNKKILIAYANIMKAWYSGVLIIGKSEMRFTYFDSYMFRLMAGLAPTPGICGGQTNYWAEKPNV</sequence>
<dbReference type="InterPro" id="IPR024651">
    <property type="entry name" value="FAD-SLDH_ssu"/>
</dbReference>
<organism evidence="1 2">
    <name type="scientific">Fluviispira sanaruensis</name>
    <dbReference type="NCBI Taxonomy" id="2493639"/>
    <lineage>
        <taxon>Bacteria</taxon>
        <taxon>Pseudomonadati</taxon>
        <taxon>Bdellovibrionota</taxon>
        <taxon>Oligoflexia</taxon>
        <taxon>Silvanigrellales</taxon>
        <taxon>Silvanigrellaceae</taxon>
        <taxon>Fluviispira</taxon>
    </lineage>
</organism>
<protein>
    <recommendedName>
        <fullName evidence="3">Gluconate 2-dehydrogenase subunit 3 family protein</fullName>
    </recommendedName>
</protein>
<name>A0A4P2VIY0_FLUSA</name>
<dbReference type="Pfam" id="PF12318">
    <property type="entry name" value="FAD-SLDH"/>
    <property type="match status" value="1"/>
</dbReference>
<evidence type="ECO:0008006" key="3">
    <source>
        <dbReference type="Google" id="ProtNLM"/>
    </source>
</evidence>